<evidence type="ECO:0008006" key="3">
    <source>
        <dbReference type="Google" id="ProtNLM"/>
    </source>
</evidence>
<proteinExistence type="predicted"/>
<evidence type="ECO:0000313" key="2">
    <source>
        <dbReference type="Proteomes" id="UP000245474"/>
    </source>
</evidence>
<gene>
    <name evidence="1" type="ORF">DEM34_14175</name>
</gene>
<organism evidence="1 2">
    <name type="scientific">Sediminicurvatus halobius</name>
    <dbReference type="NCBI Taxonomy" id="2182432"/>
    <lineage>
        <taxon>Bacteria</taxon>
        <taxon>Pseudomonadati</taxon>
        <taxon>Pseudomonadota</taxon>
        <taxon>Gammaproteobacteria</taxon>
        <taxon>Chromatiales</taxon>
        <taxon>Ectothiorhodospiraceae</taxon>
        <taxon>Sediminicurvatus</taxon>
    </lineage>
</organism>
<dbReference type="InterPro" id="IPR009045">
    <property type="entry name" value="Zn_M74/Hedgehog-like"/>
</dbReference>
<protein>
    <recommendedName>
        <fullName evidence="3">Peptidoglycan binding-like domain-containing protein</fullName>
    </recommendedName>
</protein>
<sequence length="270" mass="30650">MNRTNLRVLQRVLAQEAGYADSIDGIHGPRTTAAVERMLAARAASLPDGADRWSARRRAVACLQLACHEHEIDAGAIDGLWGPQTDFAADALAERLRTGEAPVPWREETPADHNPNGWPAEEGVQAAFGAPCEVSRVTVPCPWRLQLAWDMRQSVSGISCHERVVESLARVLQRVHGLYGEARLRELGLHRYGGCYNCRRKRRGTTWSTHAWAVAIDWDPAHNRLAWGRDRARLARPEYEDWWRCWEAEGWVSLGRHRNFDWMHVQAVRI</sequence>
<dbReference type="RefSeq" id="WP_109679485.1">
    <property type="nucleotide sequence ID" value="NZ_CP086615.1"/>
</dbReference>
<evidence type="ECO:0000313" key="1">
    <source>
        <dbReference type="EMBL" id="PWG61875.1"/>
    </source>
</evidence>
<name>A0A2U2MXX6_9GAMM</name>
<dbReference type="AlphaFoldDB" id="A0A2U2MXX6"/>
<dbReference type="Proteomes" id="UP000245474">
    <property type="component" value="Unassembled WGS sequence"/>
</dbReference>
<dbReference type="EMBL" id="QFFI01000025">
    <property type="protein sequence ID" value="PWG61875.1"/>
    <property type="molecule type" value="Genomic_DNA"/>
</dbReference>
<dbReference type="SUPFAM" id="SSF55166">
    <property type="entry name" value="Hedgehog/DD-peptidase"/>
    <property type="match status" value="1"/>
</dbReference>
<dbReference type="OrthoDB" id="9799970at2"/>
<reference evidence="1 2" key="1">
    <citation type="submission" date="2018-05" db="EMBL/GenBank/DDBJ databases">
        <title>Spiribacter halobius sp. nov., a moderately halophilic bacterium isolated from marine solar saltern.</title>
        <authorList>
            <person name="Zheng W.-S."/>
            <person name="Lu D.-C."/>
            <person name="Du Z.-J."/>
        </authorList>
    </citation>
    <scope>NUCLEOTIDE SEQUENCE [LARGE SCALE GENOMIC DNA]</scope>
    <source>
        <strain evidence="1 2">E85</strain>
    </source>
</reference>
<comment type="caution">
    <text evidence="1">The sequence shown here is derived from an EMBL/GenBank/DDBJ whole genome shotgun (WGS) entry which is preliminary data.</text>
</comment>
<keyword evidence="2" id="KW-1185">Reference proteome</keyword>
<accession>A0A2U2MXX6</accession>